<geneLocation type="plasmid" evidence="1">
    <name>pVAPN1572</name>
</geneLocation>
<accession>A0A1Z1UX95</accession>
<dbReference type="EMBL" id="KX443401">
    <property type="protein sequence ID" value="ARX60120.1"/>
    <property type="molecule type" value="Genomic_DNA"/>
</dbReference>
<keyword evidence="1" id="KW-0614">Plasmid</keyword>
<gene>
    <name evidence="1" type="ORF">pVAPN1572_vapP</name>
</gene>
<dbReference type="Gene3D" id="2.40.128.480">
    <property type="entry name" value="Rhodococcus equi virulence-associated protein"/>
    <property type="match status" value="1"/>
</dbReference>
<proteinExistence type="predicted"/>
<sequence>MIRSVSEQQQWTVNGVLASALVYQRLTLTVEGGEKFEGYAGGLSIPGAGIVWGTLFTDDIQRLYDGTESFEFNAVGPYLNVNFFDGRSTLLGHAQLGGVSSVIGIGGGTGTWKGEVA</sequence>
<dbReference type="InterPro" id="IPR008810">
    <property type="entry name" value="R_equi_Vir"/>
</dbReference>
<dbReference type="Pfam" id="PF05526">
    <property type="entry name" value="R_equi_Vir"/>
    <property type="match status" value="1"/>
</dbReference>
<organism evidence="1">
    <name type="scientific">Rhodococcus hoagii</name>
    <name type="common">Corynebacterium equii</name>
    <dbReference type="NCBI Taxonomy" id="43767"/>
    <lineage>
        <taxon>Bacteria</taxon>
        <taxon>Bacillati</taxon>
        <taxon>Actinomycetota</taxon>
        <taxon>Actinomycetes</taxon>
        <taxon>Mycobacteriales</taxon>
        <taxon>Nocardiaceae</taxon>
        <taxon>Prescottella</taxon>
    </lineage>
</organism>
<dbReference type="AlphaFoldDB" id="A0A1Z1UX95"/>
<protein>
    <submittedName>
        <fullName evidence="1">Virulence-associated protein</fullName>
    </submittedName>
</protein>
<name>A0A1Z1UX95_RHOHA</name>
<dbReference type="InterPro" id="IPR038625">
    <property type="entry name" value="R_equi_Vir_sf"/>
</dbReference>
<evidence type="ECO:0000313" key="1">
    <source>
        <dbReference type="EMBL" id="ARX60120.1"/>
    </source>
</evidence>
<reference evidence="1" key="1">
    <citation type="journal article" date="2017" name="Genome Biol. Evol.">
        <title>Comparative Genomics of Rhodococcus equi Virulence Plasmids Indicates Host-Driven Evolution of the vap Pathogenicity Island.</title>
        <authorList>
            <person name="MacArthur I."/>
            <person name="Anastasi E."/>
            <person name="Alvarez S."/>
            <person name="Scortti M."/>
            <person name="Vazquez-Boland J.A."/>
        </authorList>
    </citation>
    <scope>NUCLEOTIDE SEQUENCE</scope>
    <source>
        <strain evidence="1">PAM1572</strain>
        <plasmid evidence="1">pVAPN1572</plasmid>
    </source>
</reference>